<dbReference type="GO" id="GO:0005829">
    <property type="term" value="C:cytosol"/>
    <property type="evidence" value="ECO:0007669"/>
    <property type="project" value="TreeGrafter"/>
</dbReference>
<dbReference type="InterPro" id="IPR000053">
    <property type="entry name" value="Thymidine/pyrmidine_PPase"/>
</dbReference>
<proteinExistence type="inferred from homology"/>
<comment type="catalytic activity">
    <reaction evidence="10">
        <text>thymidine + phosphate = 2-deoxy-alpha-D-ribose 1-phosphate + thymine</text>
        <dbReference type="Rhea" id="RHEA:16037"/>
        <dbReference type="ChEBI" id="CHEBI:17748"/>
        <dbReference type="ChEBI" id="CHEBI:17821"/>
        <dbReference type="ChEBI" id="CHEBI:43474"/>
        <dbReference type="ChEBI" id="CHEBI:57259"/>
        <dbReference type="EC" id="2.4.2.2"/>
    </reaction>
</comment>
<dbReference type="GO" id="GO:0006213">
    <property type="term" value="P:pyrimidine nucleoside metabolic process"/>
    <property type="evidence" value="ECO:0007669"/>
    <property type="project" value="InterPro"/>
</dbReference>
<evidence type="ECO:0000256" key="4">
    <source>
        <dbReference type="ARBA" id="ARBA00011738"/>
    </source>
</evidence>
<evidence type="ECO:0000259" key="11">
    <source>
        <dbReference type="SMART" id="SM00941"/>
    </source>
</evidence>
<dbReference type="EMBL" id="FNAF01000001">
    <property type="protein sequence ID" value="SDD07864.1"/>
    <property type="molecule type" value="Genomic_DNA"/>
</dbReference>
<dbReference type="InterPro" id="IPR000312">
    <property type="entry name" value="Glycosyl_Trfase_fam3"/>
</dbReference>
<dbReference type="InterPro" id="IPR035902">
    <property type="entry name" value="Nuc_phospho_transferase"/>
</dbReference>
<keyword evidence="8" id="KW-0808">Transferase</keyword>
<dbReference type="AlphaFoldDB" id="A0A1G6RU06"/>
<dbReference type="InterPro" id="IPR017872">
    <property type="entry name" value="Pyrmidine_PPase_CS"/>
</dbReference>
<evidence type="ECO:0000256" key="5">
    <source>
        <dbReference type="ARBA" id="ARBA00011889"/>
    </source>
</evidence>
<dbReference type="SUPFAM" id="SSF52418">
    <property type="entry name" value="Nucleoside phosphorylase/phosphoribosyltransferase catalytic domain"/>
    <property type="match status" value="1"/>
</dbReference>
<dbReference type="Gene3D" id="3.40.1030.10">
    <property type="entry name" value="Nucleoside phosphorylase/phosphoribosyltransferase catalytic domain"/>
    <property type="match status" value="1"/>
</dbReference>
<dbReference type="NCBIfam" id="NF004490">
    <property type="entry name" value="PRK05820.1"/>
    <property type="match status" value="1"/>
</dbReference>
<evidence type="ECO:0000313" key="13">
    <source>
        <dbReference type="Proteomes" id="UP000198995"/>
    </source>
</evidence>
<evidence type="ECO:0000313" key="12">
    <source>
        <dbReference type="EMBL" id="SDD07864.1"/>
    </source>
</evidence>
<evidence type="ECO:0000256" key="2">
    <source>
        <dbReference type="ARBA" id="ARBA00003877"/>
    </source>
</evidence>
<dbReference type="InterPro" id="IPR036566">
    <property type="entry name" value="PYNP-like_C_sf"/>
</dbReference>
<dbReference type="SUPFAM" id="SSF47648">
    <property type="entry name" value="Nucleoside phosphorylase/phosphoribosyltransferase N-terminal domain"/>
    <property type="match status" value="1"/>
</dbReference>
<comment type="subunit">
    <text evidence="4">Homodimer.</text>
</comment>
<dbReference type="InterPro" id="IPR018090">
    <property type="entry name" value="Pyrmidine_PPas_bac/euk"/>
</dbReference>
<dbReference type="NCBIfam" id="TIGR02644">
    <property type="entry name" value="Y_phosphoryl"/>
    <property type="match status" value="1"/>
</dbReference>
<sequence length="437" mass="47366">MLKSTQNYIADKAHGKPLTEASIDHMVSGFIQETVTPAQMSAWITACYIHGLNEEETILLTKAMAASGDVLTWPEALRNKGQYRLVDKHSTGGIGDKTTLIVIPLVASFGYPVVKLSGRALGHTGGTVDKLESIPGLRTDFNEQEIANQVAKIGLYIGSATGELAPADKKIYQLRDHLGLIDEAGLITASIISKKIASGADAFVFDVKYGQGAFMTSYDKAVILADRLQKTCEYFHKPCATILSDMNEPLGNAIGNALEVQEAVRILSGHEPESILTKLSIKLAAQMLHYADPSKEKHMDWAEKCRQALQDGSALNKFQQMVAAQGGCLEEALAEETEFSYDFYSKKAGRITGMNAKVFGQVAHNLGAGALANDPIHPAAGIVLDKHIGDTVFVGERIASLQYDIERSELLYPILDELEAGITIDESVDVNPFQIEN</sequence>
<evidence type="ECO:0000256" key="7">
    <source>
        <dbReference type="ARBA" id="ARBA00022676"/>
    </source>
</evidence>
<accession>A0A1G6RU06</accession>
<feature type="domain" description="Pyrimidine nucleoside phosphorylase C-terminal" evidence="11">
    <location>
        <begin position="350"/>
        <end position="425"/>
    </location>
</feature>
<dbReference type="Gene3D" id="3.90.1170.30">
    <property type="entry name" value="Pyrimidine nucleoside phosphorylase-like, C-terminal domain"/>
    <property type="match status" value="1"/>
</dbReference>
<dbReference type="InterPro" id="IPR036320">
    <property type="entry name" value="Glycosyl_Trfase_fam3_N_dom_sf"/>
</dbReference>
<evidence type="ECO:0000256" key="8">
    <source>
        <dbReference type="ARBA" id="ARBA00022679"/>
    </source>
</evidence>
<evidence type="ECO:0000256" key="10">
    <source>
        <dbReference type="ARBA" id="ARBA00048525"/>
    </source>
</evidence>
<dbReference type="GO" id="GO:0006206">
    <property type="term" value="P:pyrimidine nucleobase metabolic process"/>
    <property type="evidence" value="ECO:0007669"/>
    <property type="project" value="InterPro"/>
</dbReference>
<dbReference type="InterPro" id="IPR017459">
    <property type="entry name" value="Glycosyl_Trfase_fam3_N_dom"/>
</dbReference>
<name>A0A1G6RU06_PEPNI</name>
<keyword evidence="7" id="KW-0328">Glycosyltransferase</keyword>
<dbReference type="FunFam" id="3.40.1030.10:FF:000003">
    <property type="entry name" value="Pyrimidine-nucleoside phosphorylase"/>
    <property type="match status" value="1"/>
</dbReference>
<dbReference type="Proteomes" id="UP000198995">
    <property type="component" value="Unassembled WGS sequence"/>
</dbReference>
<evidence type="ECO:0000256" key="9">
    <source>
        <dbReference type="ARBA" id="ARBA00048453"/>
    </source>
</evidence>
<protein>
    <recommendedName>
        <fullName evidence="6">Pyrimidine-nucleoside phosphorylase</fullName>
        <ecNumber evidence="5">2.4.2.2</ecNumber>
    </recommendedName>
</protein>
<dbReference type="Pfam" id="PF07831">
    <property type="entry name" value="PYNP_C"/>
    <property type="match status" value="1"/>
</dbReference>
<dbReference type="GO" id="GO:0004645">
    <property type="term" value="F:1,4-alpha-oligoglucan phosphorylase activity"/>
    <property type="evidence" value="ECO:0007669"/>
    <property type="project" value="InterPro"/>
</dbReference>
<dbReference type="PANTHER" id="PTHR10515:SF0">
    <property type="entry name" value="THYMIDINE PHOSPHORYLASE"/>
    <property type="match status" value="1"/>
</dbReference>
<dbReference type="Pfam" id="PF00591">
    <property type="entry name" value="Glycos_transf_3"/>
    <property type="match status" value="1"/>
</dbReference>
<dbReference type="SUPFAM" id="SSF54680">
    <property type="entry name" value="Pyrimidine nucleoside phosphorylase C-terminal domain"/>
    <property type="match status" value="1"/>
</dbReference>
<dbReference type="PIRSF" id="PIRSF000478">
    <property type="entry name" value="TP_PyNP"/>
    <property type="match status" value="1"/>
</dbReference>
<evidence type="ECO:0000256" key="6">
    <source>
        <dbReference type="ARBA" id="ARBA00014680"/>
    </source>
</evidence>
<keyword evidence="13" id="KW-1185">Reference proteome</keyword>
<dbReference type="GO" id="GO:0016154">
    <property type="term" value="F:pyrimidine-nucleoside phosphorylase activity"/>
    <property type="evidence" value="ECO:0007669"/>
    <property type="project" value="UniProtKB-EC"/>
</dbReference>
<dbReference type="RefSeq" id="WP_091790813.1">
    <property type="nucleotide sequence ID" value="NZ_FNAF01000001.1"/>
</dbReference>
<comment type="catalytic activity">
    <reaction evidence="9">
        <text>uridine + phosphate = alpha-D-ribose 1-phosphate + uracil</text>
        <dbReference type="Rhea" id="RHEA:24388"/>
        <dbReference type="ChEBI" id="CHEBI:16704"/>
        <dbReference type="ChEBI" id="CHEBI:17568"/>
        <dbReference type="ChEBI" id="CHEBI:43474"/>
        <dbReference type="ChEBI" id="CHEBI:57720"/>
        <dbReference type="EC" id="2.4.2.2"/>
    </reaction>
</comment>
<comment type="similarity">
    <text evidence="3">Belongs to the thymidine/pyrimidine-nucleoside phosphorylase family.</text>
</comment>
<organism evidence="12 13">
    <name type="scientific">Peptococcus niger</name>
    <dbReference type="NCBI Taxonomy" id="2741"/>
    <lineage>
        <taxon>Bacteria</taxon>
        <taxon>Bacillati</taxon>
        <taxon>Bacillota</taxon>
        <taxon>Clostridia</taxon>
        <taxon>Eubacteriales</taxon>
        <taxon>Peptococcaceae</taxon>
        <taxon>Peptococcus</taxon>
    </lineage>
</organism>
<dbReference type="PANTHER" id="PTHR10515">
    <property type="entry name" value="THYMIDINE PHOSPHORYLASE"/>
    <property type="match status" value="1"/>
</dbReference>
<dbReference type="SMART" id="SM00941">
    <property type="entry name" value="PYNP_C"/>
    <property type="match status" value="1"/>
</dbReference>
<dbReference type="Pfam" id="PF02885">
    <property type="entry name" value="Glycos_trans_3N"/>
    <property type="match status" value="1"/>
</dbReference>
<evidence type="ECO:0000256" key="3">
    <source>
        <dbReference type="ARBA" id="ARBA00006915"/>
    </source>
</evidence>
<dbReference type="STRING" id="2741.SAMN04489866_101116"/>
<dbReference type="Gene3D" id="1.20.970.10">
    <property type="entry name" value="Transferase, Pyrimidine Nucleoside Phosphorylase, Chain C"/>
    <property type="match status" value="1"/>
</dbReference>
<comment type="catalytic activity">
    <reaction evidence="1">
        <text>2'-deoxyuridine + phosphate = 2-deoxy-alpha-D-ribose 1-phosphate + uracil</text>
        <dbReference type="Rhea" id="RHEA:22824"/>
        <dbReference type="ChEBI" id="CHEBI:16450"/>
        <dbReference type="ChEBI" id="CHEBI:17568"/>
        <dbReference type="ChEBI" id="CHEBI:43474"/>
        <dbReference type="ChEBI" id="CHEBI:57259"/>
        <dbReference type="EC" id="2.4.2.2"/>
    </reaction>
</comment>
<comment type="function">
    <text evidence="2">Catalyzes phosphorolysis of the pyrimidine nucleosides uridine, thymidine and 2'-deoxyuridine with the formation of the corresponding pyrimidine base and ribose-1-phosphate.</text>
</comment>
<dbReference type="PROSITE" id="PS00647">
    <property type="entry name" value="THYMID_PHOSPHORYLASE"/>
    <property type="match status" value="1"/>
</dbReference>
<evidence type="ECO:0000256" key="1">
    <source>
        <dbReference type="ARBA" id="ARBA00001066"/>
    </source>
</evidence>
<gene>
    <name evidence="12" type="ORF">SAMN04489866_101116</name>
</gene>
<dbReference type="EC" id="2.4.2.2" evidence="5"/>
<reference evidence="12 13" key="1">
    <citation type="submission" date="2016-10" db="EMBL/GenBank/DDBJ databases">
        <authorList>
            <person name="de Groot N.N."/>
        </authorList>
    </citation>
    <scope>NUCLEOTIDE SEQUENCE [LARGE SCALE GENOMIC DNA]</scope>
    <source>
        <strain evidence="12 13">DSM 20475</strain>
    </source>
</reference>
<dbReference type="InterPro" id="IPR013102">
    <property type="entry name" value="PYNP_C"/>
</dbReference>
<dbReference type="OrthoDB" id="9763887at2"/>